<dbReference type="KEGG" id="dpu:SU48_03315"/>
<proteinExistence type="predicted"/>
<gene>
    <name evidence="1" type="ORF">SU48_03315</name>
</gene>
<dbReference type="PATRIC" id="fig|1182568.3.peg.694"/>
<dbReference type="STRING" id="1182568.SU48_03315"/>
<evidence type="ECO:0000313" key="1">
    <source>
        <dbReference type="EMBL" id="ANE42958.1"/>
    </source>
</evidence>
<evidence type="ECO:0000313" key="2">
    <source>
        <dbReference type="Proteomes" id="UP000077363"/>
    </source>
</evidence>
<accession>A0A172T7E8</accession>
<keyword evidence="2" id="KW-1185">Reference proteome</keyword>
<name>A0A172T7E8_9DEIO</name>
<reference evidence="1 2" key="1">
    <citation type="submission" date="2015-01" db="EMBL/GenBank/DDBJ databases">
        <title>Deinococcus puniceus/DY1/ whole genome sequencing.</title>
        <authorList>
            <person name="Kim M.K."/>
            <person name="Srinivasan S."/>
            <person name="Lee J.-J."/>
        </authorList>
    </citation>
    <scope>NUCLEOTIDE SEQUENCE [LARGE SCALE GENOMIC DNA]</scope>
    <source>
        <strain evidence="1 2">DY1</strain>
    </source>
</reference>
<dbReference type="EMBL" id="CP011387">
    <property type="protein sequence ID" value="ANE42958.1"/>
    <property type="molecule type" value="Genomic_DNA"/>
</dbReference>
<sequence length="93" mass="10398">MSFASRLILDRGWELMLACELPSLLCSQPPPFGLYQTRGAQELLSSPIRGALRSKRGGLHAIQPNSPKRNQVKQFLARCALDFRMCLFLLPAV</sequence>
<protein>
    <submittedName>
        <fullName evidence="1">Uncharacterized protein</fullName>
    </submittedName>
</protein>
<dbReference type="Proteomes" id="UP000077363">
    <property type="component" value="Chromosome"/>
</dbReference>
<dbReference type="AlphaFoldDB" id="A0A172T7E8"/>
<organism evidence="1 2">
    <name type="scientific">Deinococcus puniceus</name>
    <dbReference type="NCBI Taxonomy" id="1182568"/>
    <lineage>
        <taxon>Bacteria</taxon>
        <taxon>Thermotogati</taxon>
        <taxon>Deinococcota</taxon>
        <taxon>Deinococci</taxon>
        <taxon>Deinococcales</taxon>
        <taxon>Deinococcaceae</taxon>
        <taxon>Deinococcus</taxon>
    </lineage>
</organism>